<evidence type="ECO:0000259" key="3">
    <source>
        <dbReference type="Pfam" id="PF06722"/>
    </source>
</evidence>
<accession>A0A7S4UNK1</accession>
<dbReference type="InterPro" id="IPR050426">
    <property type="entry name" value="Glycosyltransferase_28"/>
</dbReference>
<dbReference type="InterPro" id="IPR002213">
    <property type="entry name" value="UDP_glucos_trans"/>
</dbReference>
<sequence length="931" mass="105083">MAEIVVQLAPEVPELTVSLQPPEGHASVRWVKEELCRQDPTGAAAPESFCLCSAAAPELALEDAAQLTVGVVLLLLDGEAARSANEARCRAAHEEAECWAREEAGREAAEAECWAAGEETECEAAGAQHWADEAEWEAAEAERWVWEEAEWGAADAARWADEPAHWAREEADRQAAEAERWAREEAEREAAEAERWSREQAEREAAEAARSAREEAERRTNEEEEAQRRAREEKAGWEAERLAREQAEREAADAARRAREEAERRAKEKEEEAQRRAREEEARRKARKQPLSEAEKRAMDGQRIAIIMHGTRGDLQPFLSLALGLLACKPRPAVKVFSDEDHCNSLRQFGIDCARSTDTSSQQFLQTRKGIRAMTEGDLQICFDESCDGEDDEYWERQDGPQIDWVKEVHGGLDRFGATLLIYNDLTRGYARPYSMTRDVPAIRVLLQPHGIPSNEIVPLEVQRRVVREPDTPVLRLWMMVVQWSAEGCLTDEHSQPEVPIRETPESIYDMYFRIEDAPEPVLCAYSEALWPAPADWPQRNVEITGAWKVSREEQGERASKGTSFFNEGQHQRCTEFLRAGRPPAYIGWGSMMVHSPEYMTKLAVSALCAAGQRGIVLAGWAGLSPSLLPTLGDEARRLREYCAKNVLFLKAAPHEWLFPQCACAVHHGGIGTTQASLGAGLPTVVTPVFCDQYDIGEHVQKMEVGFATDQLAKTSAEEIGRAIRACCEDGRYRANAKRLAALMDQEDGVTRTLDILKRFVTGEWRTGEWKRRHMDYKASLRARRREVQHAGAGLFKTAAWTVDLGKRYPVMAEYWASQDRLFKELEQLAREQKLWYVKAPSCLARTEKTFSAAEAGRFLEFALLQELQREGSRLQVRRRKGVGPVGGWVSIAVPGKEIVAKIDSVERLWAVMDLCNKRRFETVRLGRRRQ</sequence>
<dbReference type="CDD" id="cd03784">
    <property type="entry name" value="GT1_Gtf-like"/>
    <property type="match status" value="1"/>
</dbReference>
<keyword evidence="1" id="KW-0808">Transferase</keyword>
<name>A0A7S4UNK1_9DINO</name>
<evidence type="ECO:0000256" key="1">
    <source>
        <dbReference type="ARBA" id="ARBA00022679"/>
    </source>
</evidence>
<dbReference type="SUPFAM" id="SSF53756">
    <property type="entry name" value="UDP-Glycosyltransferase/glycogen phosphorylase"/>
    <property type="match status" value="1"/>
</dbReference>
<feature type="domain" description="Erythromycin biosynthesis protein CIII-like C-terminal" evidence="3">
    <location>
        <begin position="635"/>
        <end position="744"/>
    </location>
</feature>
<reference evidence="4" key="1">
    <citation type="submission" date="2021-01" db="EMBL/GenBank/DDBJ databases">
        <authorList>
            <person name="Corre E."/>
            <person name="Pelletier E."/>
            <person name="Niang G."/>
            <person name="Scheremetjew M."/>
            <person name="Finn R."/>
            <person name="Kale V."/>
            <person name="Holt S."/>
            <person name="Cochrane G."/>
            <person name="Meng A."/>
            <person name="Brown T."/>
            <person name="Cohen L."/>
        </authorList>
    </citation>
    <scope>NUCLEOTIDE SEQUENCE</scope>
    <source>
        <strain evidence="4">CCMP3105</strain>
    </source>
</reference>
<dbReference type="AlphaFoldDB" id="A0A7S4UNK1"/>
<evidence type="ECO:0000256" key="2">
    <source>
        <dbReference type="SAM" id="MobiDB-lite"/>
    </source>
</evidence>
<feature type="compositionally biased region" description="Basic and acidic residues" evidence="2">
    <location>
        <begin position="164"/>
        <end position="283"/>
    </location>
</feature>
<evidence type="ECO:0000313" key="4">
    <source>
        <dbReference type="EMBL" id="CAE4596394.1"/>
    </source>
</evidence>
<feature type="region of interest" description="Disordered" evidence="2">
    <location>
        <begin position="164"/>
        <end position="297"/>
    </location>
</feature>
<dbReference type="EMBL" id="HBNR01038817">
    <property type="protein sequence ID" value="CAE4596394.1"/>
    <property type="molecule type" value="Transcribed_RNA"/>
</dbReference>
<dbReference type="PANTHER" id="PTHR48050:SF13">
    <property type="entry name" value="STEROL 3-BETA-GLUCOSYLTRANSFERASE UGT80A2"/>
    <property type="match status" value="1"/>
</dbReference>
<gene>
    <name evidence="4" type="ORF">AMON00008_LOCUS26844</name>
</gene>
<dbReference type="FunFam" id="3.40.50.2000:FF:000009">
    <property type="entry name" value="Sterol 3-beta-glucosyltransferase UGT80A2"/>
    <property type="match status" value="1"/>
</dbReference>
<protein>
    <recommendedName>
        <fullName evidence="3">Erythromycin biosynthesis protein CIII-like C-terminal domain-containing protein</fullName>
    </recommendedName>
</protein>
<dbReference type="GO" id="GO:0016906">
    <property type="term" value="F:sterol 3-beta-glucosyltransferase activity"/>
    <property type="evidence" value="ECO:0007669"/>
    <property type="project" value="UniProtKB-ARBA"/>
</dbReference>
<dbReference type="Pfam" id="PF06722">
    <property type="entry name" value="EryCIII-like_C"/>
    <property type="match status" value="1"/>
</dbReference>
<proteinExistence type="predicted"/>
<dbReference type="PANTHER" id="PTHR48050">
    <property type="entry name" value="STEROL 3-BETA-GLUCOSYLTRANSFERASE"/>
    <property type="match status" value="1"/>
</dbReference>
<dbReference type="InterPro" id="IPR010610">
    <property type="entry name" value="EryCIII-like_C"/>
</dbReference>
<dbReference type="Gene3D" id="3.40.50.2000">
    <property type="entry name" value="Glycogen Phosphorylase B"/>
    <property type="match status" value="2"/>
</dbReference>
<organism evidence="4">
    <name type="scientific">Alexandrium monilatum</name>
    <dbReference type="NCBI Taxonomy" id="311494"/>
    <lineage>
        <taxon>Eukaryota</taxon>
        <taxon>Sar</taxon>
        <taxon>Alveolata</taxon>
        <taxon>Dinophyceae</taxon>
        <taxon>Gonyaulacales</taxon>
        <taxon>Pyrocystaceae</taxon>
        <taxon>Alexandrium</taxon>
    </lineage>
</organism>